<reference evidence="1" key="1">
    <citation type="journal article" date="2012" name="Nature">
        <title>The tomato genome sequence provides insights into fleshy fruit evolution.</title>
        <authorList>
            <consortium name="Tomato Genome Consortium"/>
        </authorList>
    </citation>
    <scope>NUCLEOTIDE SEQUENCE [LARGE SCALE GENOMIC DNA]</scope>
    <source>
        <strain evidence="1">cv. Heinz 1706</strain>
    </source>
</reference>
<dbReference type="Proteomes" id="UP000004994">
    <property type="component" value="Chromosome 6"/>
</dbReference>
<evidence type="ECO:0000313" key="2">
    <source>
        <dbReference type="Proteomes" id="UP000004994"/>
    </source>
</evidence>
<reference evidence="1" key="2">
    <citation type="submission" date="2019-01" db="UniProtKB">
        <authorList>
            <consortium name="EnsemblPlants"/>
        </authorList>
    </citation>
    <scope>IDENTIFICATION</scope>
    <source>
        <strain evidence="1">cv. Heinz 1706</strain>
    </source>
</reference>
<sequence length="117" mass="13058">MTVYQHDQVMQMLDGNICTAHVMANMADTGELQDVLFVPEFHYNLLSISKVTKDFNCFVSFYPGFCLFQDLSTGELKGIGKEDDGLYCLVHSQKPSVHDKVTSFAAHDDKKGDFAVA</sequence>
<dbReference type="InParanoid" id="A0A3Q7GRS6"/>
<proteinExistence type="predicted"/>
<dbReference type="OMA" id="NICTAHV"/>
<evidence type="ECO:0000313" key="1">
    <source>
        <dbReference type="EnsemblPlants" id="Solyc06g050837.1.1"/>
    </source>
</evidence>
<dbReference type="EnsemblPlants" id="Solyc06g050837.1.1">
    <property type="protein sequence ID" value="Solyc06g050837.1.1"/>
    <property type="gene ID" value="Solyc06g050837.1"/>
</dbReference>
<dbReference type="Gramene" id="Solyc06g050837.1.1">
    <property type="protein sequence ID" value="Solyc06g050837.1.1"/>
    <property type="gene ID" value="Solyc06g050837.1"/>
</dbReference>
<name>A0A3Q7GRS6_SOLLC</name>
<dbReference type="AlphaFoldDB" id="A0A3Q7GRS6"/>
<keyword evidence="2" id="KW-1185">Reference proteome</keyword>
<organism evidence="1">
    <name type="scientific">Solanum lycopersicum</name>
    <name type="common">Tomato</name>
    <name type="synonym">Lycopersicon esculentum</name>
    <dbReference type="NCBI Taxonomy" id="4081"/>
    <lineage>
        <taxon>Eukaryota</taxon>
        <taxon>Viridiplantae</taxon>
        <taxon>Streptophyta</taxon>
        <taxon>Embryophyta</taxon>
        <taxon>Tracheophyta</taxon>
        <taxon>Spermatophyta</taxon>
        <taxon>Magnoliopsida</taxon>
        <taxon>eudicotyledons</taxon>
        <taxon>Gunneridae</taxon>
        <taxon>Pentapetalae</taxon>
        <taxon>asterids</taxon>
        <taxon>lamiids</taxon>
        <taxon>Solanales</taxon>
        <taxon>Solanaceae</taxon>
        <taxon>Solanoideae</taxon>
        <taxon>Solaneae</taxon>
        <taxon>Solanum</taxon>
        <taxon>Solanum subgen. Lycopersicon</taxon>
    </lineage>
</organism>
<accession>A0A3Q7GRS6</accession>
<protein>
    <submittedName>
        <fullName evidence="1">Uncharacterized protein</fullName>
    </submittedName>
</protein>